<dbReference type="AlphaFoldDB" id="A0AAW1MDT7"/>
<dbReference type="Proteomes" id="UP001458880">
    <property type="component" value="Unassembled WGS sequence"/>
</dbReference>
<sequence>MNLPIQIHDTKFVEVNLHYQFIAVNEFKNTHIGLNQEEVDKLTHVSDEEFIFDNKNQIVSISGNTYNIPSFKLKFLNGTGLTKSNSQLDELKFLNGTGLTKSNSQLDELLADIEKVQNEESFKSKVEIHNYMLYGVQKVSAVVGVMITCYTGY</sequence>
<reference evidence="1 2" key="1">
    <citation type="journal article" date="2024" name="BMC Genomics">
        <title>De novo assembly and annotation of Popillia japonica's genome with initial clues to its potential as an invasive pest.</title>
        <authorList>
            <person name="Cucini C."/>
            <person name="Boschi S."/>
            <person name="Funari R."/>
            <person name="Cardaioli E."/>
            <person name="Iannotti N."/>
            <person name="Marturano G."/>
            <person name="Paoli F."/>
            <person name="Bruttini M."/>
            <person name="Carapelli A."/>
            <person name="Frati F."/>
            <person name="Nardi F."/>
        </authorList>
    </citation>
    <scope>NUCLEOTIDE SEQUENCE [LARGE SCALE GENOMIC DNA]</scope>
    <source>
        <strain evidence="1">DMR45628</strain>
    </source>
</reference>
<accession>A0AAW1MDT7</accession>
<keyword evidence="2" id="KW-1185">Reference proteome</keyword>
<dbReference type="EMBL" id="JASPKY010000060">
    <property type="protein sequence ID" value="KAK9744315.1"/>
    <property type="molecule type" value="Genomic_DNA"/>
</dbReference>
<proteinExistence type="predicted"/>
<protein>
    <submittedName>
        <fullName evidence="1">Uncharacterized protein</fullName>
    </submittedName>
</protein>
<gene>
    <name evidence="1" type="ORF">QE152_g7883</name>
</gene>
<organism evidence="1 2">
    <name type="scientific">Popillia japonica</name>
    <name type="common">Japanese beetle</name>
    <dbReference type="NCBI Taxonomy" id="7064"/>
    <lineage>
        <taxon>Eukaryota</taxon>
        <taxon>Metazoa</taxon>
        <taxon>Ecdysozoa</taxon>
        <taxon>Arthropoda</taxon>
        <taxon>Hexapoda</taxon>
        <taxon>Insecta</taxon>
        <taxon>Pterygota</taxon>
        <taxon>Neoptera</taxon>
        <taxon>Endopterygota</taxon>
        <taxon>Coleoptera</taxon>
        <taxon>Polyphaga</taxon>
        <taxon>Scarabaeiformia</taxon>
        <taxon>Scarabaeidae</taxon>
        <taxon>Rutelinae</taxon>
        <taxon>Popillia</taxon>
    </lineage>
</organism>
<name>A0AAW1MDT7_POPJA</name>
<evidence type="ECO:0000313" key="1">
    <source>
        <dbReference type="EMBL" id="KAK9744315.1"/>
    </source>
</evidence>
<evidence type="ECO:0000313" key="2">
    <source>
        <dbReference type="Proteomes" id="UP001458880"/>
    </source>
</evidence>
<comment type="caution">
    <text evidence="1">The sequence shown here is derived from an EMBL/GenBank/DDBJ whole genome shotgun (WGS) entry which is preliminary data.</text>
</comment>